<organism evidence="2 3">
    <name type="scientific">Laccaria amethystina LaAM-08-1</name>
    <dbReference type="NCBI Taxonomy" id="1095629"/>
    <lineage>
        <taxon>Eukaryota</taxon>
        <taxon>Fungi</taxon>
        <taxon>Dikarya</taxon>
        <taxon>Basidiomycota</taxon>
        <taxon>Agaricomycotina</taxon>
        <taxon>Agaricomycetes</taxon>
        <taxon>Agaricomycetidae</taxon>
        <taxon>Agaricales</taxon>
        <taxon>Agaricineae</taxon>
        <taxon>Hydnangiaceae</taxon>
        <taxon>Laccaria</taxon>
    </lineage>
</organism>
<accession>A0A0C9X4H2</accession>
<dbReference type="AlphaFoldDB" id="A0A0C9X4H2"/>
<dbReference type="HOGENOM" id="CLU_3032683_0_0_1"/>
<proteinExistence type="predicted"/>
<reference evidence="3" key="2">
    <citation type="submission" date="2015-01" db="EMBL/GenBank/DDBJ databases">
        <title>Evolutionary Origins and Diversification of the Mycorrhizal Mutualists.</title>
        <authorList>
            <consortium name="DOE Joint Genome Institute"/>
            <consortium name="Mycorrhizal Genomics Consortium"/>
            <person name="Kohler A."/>
            <person name="Kuo A."/>
            <person name="Nagy L.G."/>
            <person name="Floudas D."/>
            <person name="Copeland A."/>
            <person name="Barry K.W."/>
            <person name="Cichocki N."/>
            <person name="Veneault-Fourrey C."/>
            <person name="LaButti K."/>
            <person name="Lindquist E.A."/>
            <person name="Lipzen A."/>
            <person name="Lundell T."/>
            <person name="Morin E."/>
            <person name="Murat C."/>
            <person name="Riley R."/>
            <person name="Ohm R."/>
            <person name="Sun H."/>
            <person name="Tunlid A."/>
            <person name="Henrissat B."/>
            <person name="Grigoriev I.V."/>
            <person name="Hibbett D.S."/>
            <person name="Martin F."/>
        </authorList>
    </citation>
    <scope>NUCLEOTIDE SEQUENCE [LARGE SCALE GENOMIC DNA]</scope>
    <source>
        <strain evidence="3">LaAM-08-1</strain>
    </source>
</reference>
<keyword evidence="1" id="KW-0812">Transmembrane</keyword>
<protein>
    <submittedName>
        <fullName evidence="2">Uncharacterized protein</fullName>
    </submittedName>
</protein>
<evidence type="ECO:0000256" key="1">
    <source>
        <dbReference type="SAM" id="Phobius"/>
    </source>
</evidence>
<keyword evidence="1" id="KW-0472">Membrane</keyword>
<gene>
    <name evidence="2" type="ORF">K443DRAFT_2544</name>
</gene>
<dbReference type="Proteomes" id="UP000054477">
    <property type="component" value="Unassembled WGS sequence"/>
</dbReference>
<evidence type="ECO:0000313" key="3">
    <source>
        <dbReference type="Proteomes" id="UP000054477"/>
    </source>
</evidence>
<name>A0A0C9X4H2_9AGAR</name>
<reference evidence="2 3" key="1">
    <citation type="submission" date="2014-04" db="EMBL/GenBank/DDBJ databases">
        <authorList>
            <consortium name="DOE Joint Genome Institute"/>
            <person name="Kuo A."/>
            <person name="Kohler A."/>
            <person name="Nagy L.G."/>
            <person name="Floudas D."/>
            <person name="Copeland A."/>
            <person name="Barry K.W."/>
            <person name="Cichocki N."/>
            <person name="Veneault-Fourrey C."/>
            <person name="LaButti K."/>
            <person name="Lindquist E.A."/>
            <person name="Lipzen A."/>
            <person name="Lundell T."/>
            <person name="Morin E."/>
            <person name="Murat C."/>
            <person name="Sun H."/>
            <person name="Tunlid A."/>
            <person name="Henrissat B."/>
            <person name="Grigoriev I.V."/>
            <person name="Hibbett D.S."/>
            <person name="Martin F."/>
            <person name="Nordberg H.P."/>
            <person name="Cantor M.N."/>
            <person name="Hua S.X."/>
        </authorList>
    </citation>
    <scope>NUCLEOTIDE SEQUENCE [LARGE SCALE GENOMIC DNA]</scope>
    <source>
        <strain evidence="2 3">LaAM-08-1</strain>
    </source>
</reference>
<keyword evidence="1" id="KW-1133">Transmembrane helix</keyword>
<keyword evidence="3" id="KW-1185">Reference proteome</keyword>
<evidence type="ECO:0000313" key="2">
    <source>
        <dbReference type="EMBL" id="KIK07045.1"/>
    </source>
</evidence>
<dbReference type="EMBL" id="KN838549">
    <property type="protein sequence ID" value="KIK07045.1"/>
    <property type="molecule type" value="Genomic_DNA"/>
</dbReference>
<sequence length="55" mass="6068">MNAVRRSVVLIRGRSSSYAGVLVWLFSYVGVWFSYAGVSLSGEGGTSAYHFYDKI</sequence>
<feature type="transmembrane region" description="Helical" evidence="1">
    <location>
        <begin position="21"/>
        <end position="38"/>
    </location>
</feature>